<evidence type="ECO:0000313" key="3">
    <source>
        <dbReference type="EMBL" id="TNM52976.1"/>
    </source>
</evidence>
<evidence type="ECO:0000256" key="1">
    <source>
        <dbReference type="SAM" id="MobiDB-lite"/>
    </source>
</evidence>
<dbReference type="InterPro" id="IPR025889">
    <property type="entry name" value="GSP17M-like_dom"/>
</dbReference>
<accession>A0A5C4WZH2</accession>
<evidence type="ECO:0000259" key="2">
    <source>
        <dbReference type="Pfam" id="PF11181"/>
    </source>
</evidence>
<dbReference type="Pfam" id="PF11181">
    <property type="entry name" value="YflT"/>
    <property type="match status" value="1"/>
</dbReference>
<dbReference type="Proteomes" id="UP000314223">
    <property type="component" value="Unassembled WGS sequence"/>
</dbReference>
<name>A0A5C4WZH2_9MICO</name>
<sequence>MKGVGMKPAVKEFQDDTELMDEVKRQAAAGIAKDDLFVLSHDDDRTDRVAGSVNANEPDDLSNHVGTRYDKKGDELRAIFEEFGFTSNESDDLEEKLDHGKILLLINS</sequence>
<evidence type="ECO:0000313" key="4">
    <source>
        <dbReference type="Proteomes" id="UP000314223"/>
    </source>
</evidence>
<feature type="region of interest" description="Disordered" evidence="1">
    <location>
        <begin position="48"/>
        <end position="68"/>
    </location>
</feature>
<reference evidence="3 4" key="1">
    <citation type="submission" date="2019-06" db="EMBL/GenBank/DDBJ databases">
        <authorList>
            <person name="Mardanova A.M."/>
            <person name="Pudova D.S."/>
            <person name="Shagimardanova E.I."/>
            <person name="Gogoleva N.E."/>
            <person name="Lutfullin M.T."/>
            <person name="Hadieva G.F."/>
            <person name="Sharipova M.R."/>
        </authorList>
    </citation>
    <scope>NUCLEOTIDE SEQUENCE [LARGE SCALE GENOMIC DNA]</scope>
    <source>
        <strain evidence="3 4">MG-1</strain>
    </source>
</reference>
<comment type="caution">
    <text evidence="3">The sequence shown here is derived from an EMBL/GenBank/DDBJ whole genome shotgun (WGS) entry which is preliminary data.</text>
</comment>
<proteinExistence type="predicted"/>
<dbReference type="EMBL" id="VDMQ01000013">
    <property type="protein sequence ID" value="TNM52976.1"/>
    <property type="molecule type" value="Genomic_DNA"/>
</dbReference>
<organism evidence="3 4">
    <name type="scientific">Brevibacterium sediminis</name>
    <dbReference type="NCBI Taxonomy" id="1857024"/>
    <lineage>
        <taxon>Bacteria</taxon>
        <taxon>Bacillati</taxon>
        <taxon>Actinomycetota</taxon>
        <taxon>Actinomycetes</taxon>
        <taxon>Micrococcales</taxon>
        <taxon>Brevibacteriaceae</taxon>
        <taxon>Brevibacterium</taxon>
    </lineage>
</organism>
<gene>
    <name evidence="3" type="ORF">FHQ09_16980</name>
</gene>
<dbReference type="AlphaFoldDB" id="A0A5C4WZH2"/>
<protein>
    <submittedName>
        <fullName evidence="3">General stress protein</fullName>
    </submittedName>
</protein>
<feature type="domain" description="General stress protein 17M-like" evidence="2">
    <location>
        <begin position="9"/>
        <end position="100"/>
    </location>
</feature>